<dbReference type="Pfam" id="PF00561">
    <property type="entry name" value="Abhydrolase_1"/>
    <property type="match status" value="1"/>
</dbReference>
<dbReference type="AlphaFoldDB" id="A0A1C3W1K2"/>
<dbReference type="Gene3D" id="3.40.50.1820">
    <property type="entry name" value="alpha/beta hydrolase"/>
    <property type="match status" value="1"/>
</dbReference>
<accession>A0A1C3W1K2</accession>
<dbReference type="EMBL" id="FMAE01000005">
    <property type="protein sequence ID" value="SCB33910.1"/>
    <property type="molecule type" value="Genomic_DNA"/>
</dbReference>
<organism evidence="2 3">
    <name type="scientific">Bradyrhizobium yuanmingense</name>
    <dbReference type="NCBI Taxonomy" id="108015"/>
    <lineage>
        <taxon>Bacteria</taxon>
        <taxon>Pseudomonadati</taxon>
        <taxon>Pseudomonadota</taxon>
        <taxon>Alphaproteobacteria</taxon>
        <taxon>Hyphomicrobiales</taxon>
        <taxon>Nitrobacteraceae</taxon>
        <taxon>Bradyrhizobium</taxon>
    </lineage>
</organism>
<dbReference type="InterPro" id="IPR029058">
    <property type="entry name" value="AB_hydrolase_fold"/>
</dbReference>
<dbReference type="InterPro" id="IPR050266">
    <property type="entry name" value="AB_hydrolase_sf"/>
</dbReference>
<dbReference type="PANTHER" id="PTHR43798">
    <property type="entry name" value="MONOACYLGLYCEROL LIPASE"/>
    <property type="match status" value="1"/>
</dbReference>
<evidence type="ECO:0000313" key="2">
    <source>
        <dbReference type="EMBL" id="SCB33910.1"/>
    </source>
</evidence>
<gene>
    <name evidence="2" type="ORF">GA0061099_1005106</name>
</gene>
<evidence type="ECO:0000259" key="1">
    <source>
        <dbReference type="Pfam" id="PF00561"/>
    </source>
</evidence>
<reference evidence="2 3" key="1">
    <citation type="submission" date="2016-08" db="EMBL/GenBank/DDBJ databases">
        <authorList>
            <person name="Seilhamer J.J."/>
        </authorList>
    </citation>
    <scope>NUCLEOTIDE SEQUENCE [LARGE SCALE GENOMIC DNA]</scope>
    <source>
        <strain evidence="2 3">CCBAU 10071</strain>
    </source>
</reference>
<sequence>MPRVQAGELRLGWREWGGGDVTVVFIHGNLASKDWIELAAPLFPIGLRVVAIDWRGCGDSDRPKPSADYSNYSMRQHAEDMLAALDTLGIGYCHLATHSTGGIIAARMLLEQPQRFGRVFALDPVTPLGMAFDADQIGLFRAMMSSKELTRSVMATAASSLFVPESMGPNMVPRFREGLGEIQTLFDRIIEQTFGVSEGIWIGTPVNLTREKESRELERRMSEIRHPHLVLWGERDGWIAPADLRAMAEAMPDCRLVVVPGIGHSMNLESPALYAGYFGAWFGGRAASPSTAPS</sequence>
<proteinExistence type="predicted"/>
<protein>
    <submittedName>
        <fullName evidence="2">Pimeloyl-ACP methyl ester carboxylesterase</fullName>
    </submittedName>
</protein>
<dbReference type="RefSeq" id="WP_036028007.1">
    <property type="nucleotide sequence ID" value="NZ_FMAE01000005.1"/>
</dbReference>
<feature type="domain" description="AB hydrolase-1" evidence="1">
    <location>
        <begin position="22"/>
        <end position="271"/>
    </location>
</feature>
<evidence type="ECO:0000313" key="3">
    <source>
        <dbReference type="Proteomes" id="UP000183174"/>
    </source>
</evidence>
<dbReference type="Proteomes" id="UP000183174">
    <property type="component" value="Unassembled WGS sequence"/>
</dbReference>
<name>A0A1C3W1K2_9BRAD</name>
<dbReference type="InterPro" id="IPR000073">
    <property type="entry name" value="AB_hydrolase_1"/>
</dbReference>
<dbReference type="SUPFAM" id="SSF53474">
    <property type="entry name" value="alpha/beta-Hydrolases"/>
    <property type="match status" value="1"/>
</dbReference>